<dbReference type="NCBIfam" id="NF038157">
    <property type="entry name" value="lanti_ALQxL"/>
    <property type="match status" value="1"/>
</dbReference>
<organism evidence="1">
    <name type="scientific">Streptomyces sp. NBC_00060</name>
    <dbReference type="NCBI Taxonomy" id="2975636"/>
    <lineage>
        <taxon>Bacteria</taxon>
        <taxon>Bacillati</taxon>
        <taxon>Actinomycetota</taxon>
        <taxon>Actinomycetes</taxon>
        <taxon>Kitasatosporales</taxon>
        <taxon>Streptomycetaceae</taxon>
        <taxon>Streptomyces</taxon>
    </lineage>
</organism>
<accession>A0AAU2HDD0</accession>
<proteinExistence type="predicted"/>
<sequence>MENDKVMEADVTALQALDADEETESALQSCAWTCPGTA</sequence>
<dbReference type="AlphaFoldDB" id="A0AAU2HDD0"/>
<gene>
    <name evidence="1" type="ORF">OHV25_37920</name>
</gene>
<dbReference type="EMBL" id="CP108253">
    <property type="protein sequence ID" value="WTU44942.1"/>
    <property type="molecule type" value="Genomic_DNA"/>
</dbReference>
<name>A0AAU2HDD0_9ACTN</name>
<evidence type="ECO:0000313" key="1">
    <source>
        <dbReference type="EMBL" id="WTU44942.1"/>
    </source>
</evidence>
<reference evidence="1" key="1">
    <citation type="submission" date="2022-10" db="EMBL/GenBank/DDBJ databases">
        <title>The complete genomes of actinobacterial strains from the NBC collection.</title>
        <authorList>
            <person name="Joergensen T.S."/>
            <person name="Alvarez Arevalo M."/>
            <person name="Sterndorff E.B."/>
            <person name="Faurdal D."/>
            <person name="Vuksanovic O."/>
            <person name="Mourched A.-S."/>
            <person name="Charusanti P."/>
            <person name="Shaw S."/>
            <person name="Blin K."/>
            <person name="Weber T."/>
        </authorList>
    </citation>
    <scope>NUCLEOTIDE SEQUENCE</scope>
    <source>
        <strain evidence="1">NBC_00060</strain>
    </source>
</reference>
<protein>
    <submittedName>
        <fullName evidence="1">ALQxL family class IV lanthipeptide</fullName>
    </submittedName>
</protein>